<keyword evidence="2" id="KW-0808">Transferase</keyword>
<reference evidence="2" key="1">
    <citation type="journal article" date="2020" name="Stud. Mycol.">
        <title>101 Dothideomycetes genomes: a test case for predicting lifestyles and emergence of pathogens.</title>
        <authorList>
            <person name="Haridas S."/>
            <person name="Albert R."/>
            <person name="Binder M."/>
            <person name="Bloem J."/>
            <person name="Labutti K."/>
            <person name="Salamov A."/>
            <person name="Andreopoulos B."/>
            <person name="Baker S."/>
            <person name="Barry K."/>
            <person name="Bills G."/>
            <person name="Bluhm B."/>
            <person name="Cannon C."/>
            <person name="Castanera R."/>
            <person name="Culley D."/>
            <person name="Daum C."/>
            <person name="Ezra D."/>
            <person name="Gonzalez J."/>
            <person name="Henrissat B."/>
            <person name="Kuo A."/>
            <person name="Liang C."/>
            <person name="Lipzen A."/>
            <person name="Lutzoni F."/>
            <person name="Magnuson J."/>
            <person name="Mondo S."/>
            <person name="Nolan M."/>
            <person name="Ohm R."/>
            <person name="Pangilinan J."/>
            <person name="Park H.-J."/>
            <person name="Ramirez L."/>
            <person name="Alfaro M."/>
            <person name="Sun H."/>
            <person name="Tritt A."/>
            <person name="Yoshinaga Y."/>
            <person name="Zwiers L.-H."/>
            <person name="Turgeon B."/>
            <person name="Goodwin S."/>
            <person name="Spatafora J."/>
            <person name="Crous P."/>
            <person name="Grigoriev I."/>
        </authorList>
    </citation>
    <scope>NUCLEOTIDE SEQUENCE</scope>
    <source>
        <strain evidence="2">CBS 119925</strain>
    </source>
</reference>
<gene>
    <name evidence="2" type="ORF">M011DRAFT_472685</name>
</gene>
<dbReference type="Proteomes" id="UP000799440">
    <property type="component" value="Unassembled WGS sequence"/>
</dbReference>
<dbReference type="AlphaFoldDB" id="A0A6A6UY43"/>
<dbReference type="GO" id="GO:0032259">
    <property type="term" value="P:methylation"/>
    <property type="evidence" value="ECO:0007669"/>
    <property type="project" value="UniProtKB-KW"/>
</dbReference>
<dbReference type="Gene3D" id="3.40.50.150">
    <property type="entry name" value="Vaccinia Virus protein VP39"/>
    <property type="match status" value="1"/>
</dbReference>
<evidence type="ECO:0000259" key="1">
    <source>
        <dbReference type="Pfam" id="PF13847"/>
    </source>
</evidence>
<keyword evidence="2" id="KW-0489">Methyltransferase</keyword>
<dbReference type="GO" id="GO:0008168">
    <property type="term" value="F:methyltransferase activity"/>
    <property type="evidence" value="ECO:0007669"/>
    <property type="project" value="UniProtKB-KW"/>
</dbReference>
<dbReference type="OrthoDB" id="10017101at2759"/>
<dbReference type="InterPro" id="IPR029063">
    <property type="entry name" value="SAM-dependent_MTases_sf"/>
</dbReference>
<protein>
    <submittedName>
        <fullName evidence="2">S-adenosyl-L-methionine-dependent methyltransferase</fullName>
    </submittedName>
</protein>
<name>A0A6A6UY43_9PLEO</name>
<organism evidence="2 3">
    <name type="scientific">Sporormia fimetaria CBS 119925</name>
    <dbReference type="NCBI Taxonomy" id="1340428"/>
    <lineage>
        <taxon>Eukaryota</taxon>
        <taxon>Fungi</taxon>
        <taxon>Dikarya</taxon>
        <taxon>Ascomycota</taxon>
        <taxon>Pezizomycotina</taxon>
        <taxon>Dothideomycetes</taxon>
        <taxon>Pleosporomycetidae</taxon>
        <taxon>Pleosporales</taxon>
        <taxon>Sporormiaceae</taxon>
        <taxon>Sporormia</taxon>
    </lineage>
</organism>
<dbReference type="EMBL" id="MU006620">
    <property type="protein sequence ID" value="KAF2741917.1"/>
    <property type="molecule type" value="Genomic_DNA"/>
</dbReference>
<feature type="domain" description="Methyltransferase" evidence="1">
    <location>
        <begin position="36"/>
        <end position="147"/>
    </location>
</feature>
<accession>A0A6A6UY43</accession>
<proteinExistence type="predicted"/>
<sequence>MPAPYIHGHHPSVLRSHTWRTVQNSCPHLLPYLTTPALRILDVGCGPGTISVDLASRVPDGSVYAIDPSASVIDTARRHAVDKSVTNVRFEVGDIYNWRALDGVQEGGFDIVHAHQVLQHLQDPVTAMREMKKLVKPSGILAVRESDYEGFVFYPDDIPGLHEWKKLYIAVARGLGCDPNIGRRLHAVAMEAGFERRDIDASASVWVFSNPEERQWWCGLWADRTLQSEFKDKVLESGRGSVEDLKRIAEAWRDLERREDGWFSVLNAEVVCRVKES</sequence>
<dbReference type="CDD" id="cd02440">
    <property type="entry name" value="AdoMet_MTases"/>
    <property type="match status" value="1"/>
</dbReference>
<dbReference type="SUPFAM" id="SSF53335">
    <property type="entry name" value="S-adenosyl-L-methionine-dependent methyltransferases"/>
    <property type="match status" value="1"/>
</dbReference>
<keyword evidence="3" id="KW-1185">Reference proteome</keyword>
<dbReference type="Pfam" id="PF13847">
    <property type="entry name" value="Methyltransf_31"/>
    <property type="match status" value="1"/>
</dbReference>
<dbReference type="PANTHER" id="PTHR43861">
    <property type="entry name" value="TRANS-ACONITATE 2-METHYLTRANSFERASE-RELATED"/>
    <property type="match status" value="1"/>
</dbReference>
<evidence type="ECO:0000313" key="3">
    <source>
        <dbReference type="Proteomes" id="UP000799440"/>
    </source>
</evidence>
<evidence type="ECO:0000313" key="2">
    <source>
        <dbReference type="EMBL" id="KAF2741917.1"/>
    </source>
</evidence>
<dbReference type="InterPro" id="IPR025714">
    <property type="entry name" value="Methyltranfer_dom"/>
</dbReference>